<feature type="domain" description="Myb-like" evidence="15">
    <location>
        <begin position="470"/>
        <end position="519"/>
    </location>
</feature>
<dbReference type="CDD" id="cd11659">
    <property type="entry name" value="SANT_CDC5_II"/>
    <property type="match status" value="1"/>
</dbReference>
<feature type="region of interest" description="Disordered" evidence="14">
    <location>
        <begin position="197"/>
        <end position="222"/>
    </location>
</feature>
<keyword evidence="5" id="KW-0227">DNA damage</keyword>
<keyword evidence="10" id="KW-0539">Nucleus</keyword>
<evidence type="ECO:0000256" key="7">
    <source>
        <dbReference type="ARBA" id="ARBA00023125"/>
    </source>
</evidence>
<evidence type="ECO:0000256" key="1">
    <source>
        <dbReference type="ARBA" id="ARBA00010506"/>
    </source>
</evidence>
<evidence type="ECO:0000259" key="15">
    <source>
        <dbReference type="PROSITE" id="PS50090"/>
    </source>
</evidence>
<dbReference type="STRING" id="372326.A0A1V4JNR4"/>
<feature type="region of interest" description="Disordered" evidence="14">
    <location>
        <begin position="824"/>
        <end position="875"/>
    </location>
</feature>
<gene>
    <name evidence="17" type="primary">CDC5L</name>
    <name evidence="17" type="ORF">AV530_005991</name>
</gene>
<keyword evidence="3" id="KW-0747">Spliceosome</keyword>
<dbReference type="Pfam" id="PF13921">
    <property type="entry name" value="Myb_DNA-bind_6"/>
    <property type="match status" value="1"/>
</dbReference>
<dbReference type="OrthoDB" id="1410009at2759"/>
<keyword evidence="17" id="KW-0132">Cell division</keyword>
<dbReference type="SMART" id="SM00717">
    <property type="entry name" value="SANT"/>
    <property type="match status" value="2"/>
</dbReference>
<dbReference type="InterPro" id="IPR009057">
    <property type="entry name" value="Homeodomain-like_sf"/>
</dbReference>
<evidence type="ECO:0000256" key="10">
    <source>
        <dbReference type="ARBA" id="ARBA00023242"/>
    </source>
</evidence>
<keyword evidence="2" id="KW-0507">mRNA processing</keyword>
<name>A0A1V4JNR4_PATFA</name>
<feature type="region of interest" description="Disordered" evidence="14">
    <location>
        <begin position="524"/>
        <end position="558"/>
    </location>
</feature>
<feature type="region of interest" description="Disordered" evidence="14">
    <location>
        <begin position="360"/>
        <end position="379"/>
    </location>
</feature>
<feature type="domain" description="HTH myb-type" evidence="16">
    <location>
        <begin position="418"/>
        <end position="473"/>
    </location>
</feature>
<evidence type="ECO:0000313" key="18">
    <source>
        <dbReference type="Proteomes" id="UP000190648"/>
    </source>
</evidence>
<keyword evidence="7" id="KW-0238">DNA-binding</keyword>
<feature type="region of interest" description="Disordered" evidence="14">
    <location>
        <begin position="265"/>
        <end position="287"/>
    </location>
</feature>
<protein>
    <recommendedName>
        <fullName evidence="13">Cell division cycle 5-like protein</fullName>
    </recommendedName>
</protein>
<feature type="compositionally biased region" description="Basic and acidic residues" evidence="14">
    <location>
        <begin position="660"/>
        <end position="677"/>
    </location>
</feature>
<keyword evidence="8" id="KW-0508">mRNA splicing</keyword>
<dbReference type="PROSITE" id="PS51294">
    <property type="entry name" value="HTH_MYB"/>
    <property type="match status" value="2"/>
</dbReference>
<dbReference type="GO" id="GO:0051301">
    <property type="term" value="P:cell division"/>
    <property type="evidence" value="ECO:0007669"/>
    <property type="project" value="UniProtKB-KW"/>
</dbReference>
<evidence type="ECO:0000256" key="8">
    <source>
        <dbReference type="ARBA" id="ARBA00023187"/>
    </source>
</evidence>
<keyword evidence="11" id="KW-0131">Cell cycle</keyword>
<evidence type="ECO:0000256" key="4">
    <source>
        <dbReference type="ARBA" id="ARBA00022737"/>
    </source>
</evidence>
<organism evidence="17 18">
    <name type="scientific">Patagioenas fasciata monilis</name>
    <dbReference type="NCBI Taxonomy" id="372326"/>
    <lineage>
        <taxon>Eukaryota</taxon>
        <taxon>Metazoa</taxon>
        <taxon>Chordata</taxon>
        <taxon>Craniata</taxon>
        <taxon>Vertebrata</taxon>
        <taxon>Euteleostomi</taxon>
        <taxon>Archelosauria</taxon>
        <taxon>Archosauria</taxon>
        <taxon>Dinosauria</taxon>
        <taxon>Saurischia</taxon>
        <taxon>Theropoda</taxon>
        <taxon>Coelurosauria</taxon>
        <taxon>Aves</taxon>
        <taxon>Neognathae</taxon>
        <taxon>Neoaves</taxon>
        <taxon>Columbimorphae</taxon>
        <taxon>Columbiformes</taxon>
        <taxon>Columbidae</taxon>
        <taxon>Patagioenas</taxon>
    </lineage>
</organism>
<dbReference type="SUPFAM" id="SSF46689">
    <property type="entry name" value="Homeodomain-like"/>
    <property type="match status" value="1"/>
</dbReference>
<dbReference type="FunFam" id="1.10.10.60:FF:000021">
    <property type="entry name" value="CDC5 cell division cycle 5-like"/>
    <property type="match status" value="1"/>
</dbReference>
<dbReference type="Gene3D" id="1.10.10.60">
    <property type="entry name" value="Homeodomain-like"/>
    <property type="match status" value="2"/>
</dbReference>
<comment type="caution">
    <text evidence="17">The sequence shown here is derived from an EMBL/GenBank/DDBJ whole genome shotgun (WGS) entry which is preliminary data.</text>
</comment>
<dbReference type="Proteomes" id="UP000190648">
    <property type="component" value="Unassembled WGS sequence"/>
</dbReference>
<dbReference type="GO" id="GO:0000398">
    <property type="term" value="P:mRNA splicing, via spliceosome"/>
    <property type="evidence" value="ECO:0007669"/>
    <property type="project" value="InterPro"/>
</dbReference>
<dbReference type="InterPro" id="IPR047242">
    <property type="entry name" value="CDC5L/Cef1"/>
</dbReference>
<keyword evidence="9" id="KW-0234">DNA repair</keyword>
<evidence type="ECO:0000256" key="2">
    <source>
        <dbReference type="ARBA" id="ARBA00022664"/>
    </source>
</evidence>
<evidence type="ECO:0000256" key="13">
    <source>
        <dbReference type="ARBA" id="ARBA00074456"/>
    </source>
</evidence>
<evidence type="ECO:0000256" key="9">
    <source>
        <dbReference type="ARBA" id="ARBA00023204"/>
    </source>
</evidence>
<dbReference type="AlphaFoldDB" id="A0A1V4JNR4"/>
<feature type="domain" description="Myb-like" evidence="15">
    <location>
        <begin position="418"/>
        <end position="469"/>
    </location>
</feature>
<evidence type="ECO:0000256" key="3">
    <source>
        <dbReference type="ARBA" id="ARBA00022728"/>
    </source>
</evidence>
<dbReference type="GO" id="GO:0000981">
    <property type="term" value="F:DNA-binding transcription factor activity, RNA polymerase II-specific"/>
    <property type="evidence" value="ECO:0007669"/>
    <property type="project" value="TreeGrafter"/>
</dbReference>
<dbReference type="GO" id="GO:0000977">
    <property type="term" value="F:RNA polymerase II transcription regulatory region sequence-specific DNA binding"/>
    <property type="evidence" value="ECO:0007669"/>
    <property type="project" value="TreeGrafter"/>
</dbReference>
<dbReference type="InterPro" id="IPR017930">
    <property type="entry name" value="Myb_dom"/>
</dbReference>
<comment type="similarity">
    <text evidence="1">Belongs to the CEF1 family.</text>
</comment>
<dbReference type="GO" id="GO:0006281">
    <property type="term" value="P:DNA repair"/>
    <property type="evidence" value="ECO:0007669"/>
    <property type="project" value="UniProtKB-KW"/>
</dbReference>
<dbReference type="GO" id="GO:0000974">
    <property type="term" value="C:Prp19 complex"/>
    <property type="evidence" value="ECO:0007669"/>
    <property type="project" value="InterPro"/>
</dbReference>
<dbReference type="InterPro" id="IPR047240">
    <property type="entry name" value="SANT_CDC5L_II"/>
</dbReference>
<dbReference type="PROSITE" id="PS50090">
    <property type="entry name" value="MYB_LIKE"/>
    <property type="match status" value="2"/>
</dbReference>
<dbReference type="Pfam" id="PF11831">
    <property type="entry name" value="Myb_Cef"/>
    <property type="match status" value="1"/>
</dbReference>
<dbReference type="EMBL" id="LSYS01006902">
    <property type="protein sequence ID" value="OPJ73685.1"/>
    <property type="molecule type" value="Genomic_DNA"/>
</dbReference>
<dbReference type="InterPro" id="IPR001005">
    <property type="entry name" value="SANT/Myb"/>
</dbReference>
<dbReference type="PANTHER" id="PTHR45885:SF1">
    <property type="entry name" value="CELL DIVISION CYCLE 5-LIKE PROTEIN"/>
    <property type="match status" value="1"/>
</dbReference>
<keyword evidence="6" id="KW-0175">Coiled coil</keyword>
<dbReference type="InterPro" id="IPR021786">
    <property type="entry name" value="Cdc5p/Cef1_C"/>
</dbReference>
<keyword evidence="4" id="KW-0677">Repeat</keyword>
<dbReference type="FunFam" id="1.10.10.60:FF:000091">
    <property type="entry name" value="CDC5 cell division cycle 5-like"/>
    <property type="match status" value="1"/>
</dbReference>
<feature type="domain" description="HTH myb-type" evidence="16">
    <location>
        <begin position="474"/>
        <end position="523"/>
    </location>
</feature>
<proteinExistence type="inferred from homology"/>
<dbReference type="PANTHER" id="PTHR45885">
    <property type="entry name" value="CELL DIVISION CYCLE 5-LIKE PROTEIN"/>
    <property type="match status" value="1"/>
</dbReference>
<feature type="compositionally biased region" description="Polar residues" evidence="14">
    <location>
        <begin position="824"/>
        <end position="833"/>
    </location>
</feature>
<dbReference type="GO" id="GO:0005681">
    <property type="term" value="C:spliceosomal complex"/>
    <property type="evidence" value="ECO:0007669"/>
    <property type="project" value="UniProtKB-KW"/>
</dbReference>
<evidence type="ECO:0000259" key="16">
    <source>
        <dbReference type="PROSITE" id="PS51294"/>
    </source>
</evidence>
<dbReference type="CDD" id="cd00167">
    <property type="entry name" value="SANT"/>
    <property type="match status" value="1"/>
</dbReference>
<evidence type="ECO:0000313" key="17">
    <source>
        <dbReference type="EMBL" id="OPJ73685.1"/>
    </source>
</evidence>
<keyword evidence="18" id="KW-1185">Reference proteome</keyword>
<feature type="compositionally biased region" description="Basic and acidic residues" evidence="14">
    <location>
        <begin position="533"/>
        <end position="542"/>
    </location>
</feature>
<evidence type="ECO:0000256" key="11">
    <source>
        <dbReference type="ARBA" id="ARBA00023306"/>
    </source>
</evidence>
<dbReference type="GO" id="GO:0019904">
    <property type="term" value="F:protein domain specific binding"/>
    <property type="evidence" value="ECO:0007669"/>
    <property type="project" value="UniProtKB-ARBA"/>
</dbReference>
<accession>A0A1V4JNR4</accession>
<feature type="region of interest" description="Disordered" evidence="14">
    <location>
        <begin position="616"/>
        <end position="645"/>
    </location>
</feature>
<evidence type="ECO:0000256" key="5">
    <source>
        <dbReference type="ARBA" id="ARBA00022763"/>
    </source>
</evidence>
<evidence type="ECO:0000256" key="14">
    <source>
        <dbReference type="SAM" id="MobiDB-lite"/>
    </source>
</evidence>
<reference evidence="17 18" key="1">
    <citation type="submission" date="2016-02" db="EMBL/GenBank/DDBJ databases">
        <title>Band-tailed pigeon sequencing and assembly.</title>
        <authorList>
            <person name="Soares A.E."/>
            <person name="Novak B.J."/>
            <person name="Rice E.S."/>
            <person name="O'Connell B."/>
            <person name="Chang D."/>
            <person name="Weber S."/>
            <person name="Shapiro B."/>
        </authorList>
    </citation>
    <scope>NUCLEOTIDE SEQUENCE [LARGE SCALE GENOMIC DNA]</scope>
    <source>
        <strain evidence="17">BTP2013</strain>
        <tissue evidence="17">Blood</tissue>
    </source>
</reference>
<evidence type="ECO:0000256" key="6">
    <source>
        <dbReference type="ARBA" id="ARBA00023054"/>
    </source>
</evidence>
<evidence type="ECO:0000256" key="12">
    <source>
        <dbReference type="ARBA" id="ARBA00057681"/>
    </source>
</evidence>
<comment type="function">
    <text evidence="12">DNA-binding protein involved in cell cycle control. May act as a transcription activator. Plays a role in pre-mRNA splicing as core component of precatalytic, catalytic and postcatalytic spliceosomal complexes. Component of the PRP19-CDC5L complex that forms an integral part of the spliceosome and is required for activating pre-mRNA splicing. The PRP19-CDC5L complex may also play a role in the response to DNA damage (DDR). As a component of the minor spliceosome, involved in the splicing of U12-type introns in pre-mRNAs.</text>
</comment>
<sequence>MKELLVTKRSKAATPWLMGYLLLVFLKMSLNLAELLNTHGLGVLVQPALQSALFLSSEPDVFEIVLPITVLVLSDDDFLHDDTQEEEATSDPELKEVEKEVNSNSSVFLKNHVTPSNDSHSLSVCEESKTASNIDNSMKYSEEKWVAENVCNRSESSLSDQCDAGTDKQSQYFVLPPSSCKTELTEINRTSDRKDCVGDDGFEKVPPLISSAGNEDRDEATETSRQLVSAEISRHEEELVSLASILSDGSAEKQSEVQKELETVVEIEDPDSSKNGGNETSNRKISEFEDETWSSLLENGLKEEQKFTSNCSAPFLNGCSPASEELPKDVGKLEMSASPSAESNATGEHIYKTLTQFPKKTYQQQEDSPHESLKELQSQQEDLAWLSSSETIKPVSKASCSTNKQERTSSSFAAKMPRIMIKGGVWRNTEDEILKAAVMKYGKNQWSRIASLLHRKSAKQCKARWYEWLDPSIKKTEWSREEEEKLLHLAKLMPTQWRTIAPIIGRTAAQCLEHYEFLLDKAAQRDNEEETADDPRKLKPGEIDPNPETKPARPDPIDMDEDELEMLSEARARLANTQGKKAKRKAREKQLEEARRLAALQKRRELRAAGIEIQKKRKKKRGVDYNAEIPFEKKPAPGFYDTSEENYQSLDADFRKLRQQDLDGELRSEREGRERKKDKQHMKRKKESDLPSAILQTSGVSEFTKKRSKLVLPAPQISDSELEEVVKVGQASEIARQTAEESGITNSASSTLLSEYNVTNSSIALRTPKTPAAQDRILQEAQNLMALTNVDTPLKGGLNTPLHESDFSGVTPQKQVVQTPNTVLSTPFRTPSQGPEGLTPRGGLTPKAVVGTTPGRTPLRDKLNINPEEGMADYSDPSYVKQMERESREHLRLGLMALPAPKNDFEIVLPENAEKELEEHEVDETFVEDTADIDARKQALRDAERAKELKRMHKAVQKNLPRPSEVNETILRPLNVEPPLTDLQKSEELIKKEMITMLHFDLLHHPFAEQPSNKKGKGPGFGSNNAEHMAYLEQNPYEKFSKEDLKKAQDLLAQEMEVVRQGMGHGELSSEAYNQVWEECYSQVLYLPGQNRYTRANLASKKDRIESLEKRLEINRGHMTTEAKRAAKMEKKLKILLGGYQSRAMGLIKQLNDLWDQIEQAHLELRTFEELKKHEDAAIPRRLECLKEDVQRQQEREKELQQRFADFMLDKETFQAKY</sequence>
<feature type="region of interest" description="Disordered" evidence="14">
    <location>
        <begin position="660"/>
        <end position="693"/>
    </location>
</feature>
<dbReference type="GO" id="GO:0016607">
    <property type="term" value="C:nuclear speck"/>
    <property type="evidence" value="ECO:0007669"/>
    <property type="project" value="UniProtKB-ARBA"/>
</dbReference>